<protein>
    <submittedName>
        <fullName evidence="1">Uncharacterized protein</fullName>
    </submittedName>
</protein>
<name>A0A2D2W4M7_9CAUD</name>
<evidence type="ECO:0000313" key="2">
    <source>
        <dbReference type="Proteomes" id="UP000240916"/>
    </source>
</evidence>
<reference evidence="1 2" key="1">
    <citation type="submission" date="2017-09" db="EMBL/GenBank/DDBJ databases">
        <authorList>
            <person name="Pradhan P."/>
            <person name="Aluri L.S."/>
            <person name="Anandarajan D."/>
            <person name="Beiriger J.C."/>
            <person name="Bethamcharla R."/>
            <person name="Betini N."/>
            <person name="Bhatt S.D."/>
            <person name="Chengalvala S."/>
            <person name="Cox N.E."/>
            <person name="Delvadia B.P."/>
            <person name="Desai A.S."/>
            <person name="Devaney A.M."/>
            <person name="Doyle B.K."/>
            <person name="Edgerton A.O."/>
            <person name="Erlich M.C."/>
            <person name="Fitzpatrick K.C."/>
            <person name="Gajjar E.A."/>
            <person name="Ganguly A."/>
            <person name="Gill R.S."/>
            <person name="Goldman M.G."/>
            <person name="Good P.M."/>
            <person name="Gupta N."/>
            <person name="Haddad L.M."/>
            <person name="Han E.J."/>
            <person name="Jain S."/>
            <person name="Jiang A."/>
            <person name="Jurgielewicz A.D."/>
            <person name="Kainth D.K."/>
            <person name="Karam J.M."/>
            <person name="Kodavatiganti M."/>
            <person name="Kriete S.J."/>
            <person name="MacDonald C.E."/>
            <person name="Maret J.P."/>
            <person name="Mathew A.E."/>
            <person name="Nako S."/>
            <person name="Natrajan M."/>
            <person name="Nishu N.M."/>
            <person name="Parikh A."/>
            <person name="Patel N."/>
            <person name="Patel P.D."/>
            <person name="Patel S."/>
            <person name="Patra K."/>
            <person name="Pumpuckdee D."/>
            <person name="Rai K."/>
            <person name="Ramanathan A."/>
            <person name="Sarkar A."/>
            <person name="Schaffer B.L."/>
            <person name="Shah P."/>
            <person name="Tata R.K."/>
            <person name="Tawfik A.H."/>
            <person name="Thuremella B.T."/>
            <person name="Toma J."/>
            <person name="Tran T.L."/>
            <person name="Veera S."/>
            <person name="Vemulapalli V.K."/>
            <person name="Vidas T.V."/>
            <person name="Vieira K.S."/>
            <person name="Vijayakumar G."/>
            <person name="Walor T.A."/>
            <person name="White C.R."/>
            <person name="Wong B.M."/>
            <person name="Zhao Sl."/>
            <person name="McDonald M.T."/>
            <person name="Dalia R."/>
            <person name="Little J.L."/>
            <person name="Gurney S.M.R."/>
            <person name="Bollivar D.W."/>
            <person name="Garlena R.A."/>
            <person name="Russell D.A."/>
            <person name="Pope W.H."/>
            <person name="Jacobs-Sera D."/>
            <person name="Hendrix R.W."/>
            <person name="Hatfull G.F."/>
        </authorList>
    </citation>
    <scope>NUCLEOTIDE SEQUENCE [LARGE SCALE GENOMIC DNA]</scope>
</reference>
<accession>A0A2D2W4M7</accession>
<sequence>MHDPECNCGGIPEDAVVLRELRIVEFLNPEDGEIYKIDLSHDGSDNELPLGGMLELAEWAKSMAISPLIADLVYQFMNIEEE</sequence>
<dbReference type="EMBL" id="MF919534">
    <property type="protein sequence ID" value="ATS93009.1"/>
    <property type="molecule type" value="Genomic_DNA"/>
</dbReference>
<dbReference type="Proteomes" id="UP000240916">
    <property type="component" value="Segment"/>
</dbReference>
<organism evidence="1 2">
    <name type="scientific">Mycobacterium phage Superphikiman</name>
    <dbReference type="NCBI Taxonomy" id="2041551"/>
    <lineage>
        <taxon>Viruses</taxon>
        <taxon>Duplodnaviria</taxon>
        <taxon>Heunggongvirae</taxon>
        <taxon>Uroviricota</taxon>
        <taxon>Caudoviricetes</taxon>
        <taxon>Omegavirus</taxon>
        <taxon>Omegavirus courthouse</taxon>
    </lineage>
</organism>
<proteinExistence type="predicted"/>
<evidence type="ECO:0000313" key="1">
    <source>
        <dbReference type="EMBL" id="ATS93009.1"/>
    </source>
</evidence>
<gene>
    <name evidence="1" type="ORF">SEA_SUPERPHIKIMAN_168</name>
</gene>